<dbReference type="Proteomes" id="UP000800035">
    <property type="component" value="Unassembled WGS sequence"/>
</dbReference>
<gene>
    <name evidence="2" type="ORF">CC80DRAFT_440066</name>
</gene>
<dbReference type="GO" id="GO:0005524">
    <property type="term" value="F:ATP binding"/>
    <property type="evidence" value="ECO:0007669"/>
    <property type="project" value="InterPro"/>
</dbReference>
<accession>A0A6A5U6E7</accession>
<organism evidence="2 3">
    <name type="scientific">Byssothecium circinans</name>
    <dbReference type="NCBI Taxonomy" id="147558"/>
    <lineage>
        <taxon>Eukaryota</taxon>
        <taxon>Fungi</taxon>
        <taxon>Dikarya</taxon>
        <taxon>Ascomycota</taxon>
        <taxon>Pezizomycotina</taxon>
        <taxon>Dothideomycetes</taxon>
        <taxon>Pleosporomycetidae</taxon>
        <taxon>Pleosporales</taxon>
        <taxon>Massarineae</taxon>
        <taxon>Massarinaceae</taxon>
        <taxon>Byssothecium</taxon>
    </lineage>
</organism>
<dbReference type="InterPro" id="IPR000719">
    <property type="entry name" value="Prot_kinase_dom"/>
</dbReference>
<reference evidence="2" key="1">
    <citation type="journal article" date="2020" name="Stud. Mycol.">
        <title>101 Dothideomycetes genomes: a test case for predicting lifestyles and emergence of pathogens.</title>
        <authorList>
            <person name="Haridas S."/>
            <person name="Albert R."/>
            <person name="Binder M."/>
            <person name="Bloem J."/>
            <person name="Labutti K."/>
            <person name="Salamov A."/>
            <person name="Andreopoulos B."/>
            <person name="Baker S."/>
            <person name="Barry K."/>
            <person name="Bills G."/>
            <person name="Bluhm B."/>
            <person name="Cannon C."/>
            <person name="Castanera R."/>
            <person name="Culley D."/>
            <person name="Daum C."/>
            <person name="Ezra D."/>
            <person name="Gonzalez J."/>
            <person name="Henrissat B."/>
            <person name="Kuo A."/>
            <person name="Liang C."/>
            <person name="Lipzen A."/>
            <person name="Lutzoni F."/>
            <person name="Magnuson J."/>
            <person name="Mondo S."/>
            <person name="Nolan M."/>
            <person name="Ohm R."/>
            <person name="Pangilinan J."/>
            <person name="Park H.-J."/>
            <person name="Ramirez L."/>
            <person name="Alfaro M."/>
            <person name="Sun H."/>
            <person name="Tritt A."/>
            <person name="Yoshinaga Y."/>
            <person name="Zwiers L.-H."/>
            <person name="Turgeon B."/>
            <person name="Goodwin S."/>
            <person name="Spatafora J."/>
            <person name="Crous P."/>
            <person name="Grigoriev I."/>
        </authorList>
    </citation>
    <scope>NUCLEOTIDE SEQUENCE</scope>
    <source>
        <strain evidence="2">CBS 675.92</strain>
    </source>
</reference>
<keyword evidence="3" id="KW-1185">Reference proteome</keyword>
<feature type="domain" description="Protein kinase" evidence="1">
    <location>
        <begin position="148"/>
        <end position="346"/>
    </location>
</feature>
<dbReference type="OrthoDB" id="4062651at2759"/>
<evidence type="ECO:0000259" key="1">
    <source>
        <dbReference type="PROSITE" id="PS50011"/>
    </source>
</evidence>
<evidence type="ECO:0000313" key="2">
    <source>
        <dbReference type="EMBL" id="KAF1959900.1"/>
    </source>
</evidence>
<dbReference type="Gene3D" id="1.10.510.10">
    <property type="entry name" value="Transferase(Phosphotransferase) domain 1"/>
    <property type="match status" value="1"/>
</dbReference>
<dbReference type="InterPro" id="IPR011009">
    <property type="entry name" value="Kinase-like_dom_sf"/>
</dbReference>
<dbReference type="GO" id="GO:0004672">
    <property type="term" value="F:protein kinase activity"/>
    <property type="evidence" value="ECO:0007669"/>
    <property type="project" value="InterPro"/>
</dbReference>
<evidence type="ECO:0000313" key="3">
    <source>
        <dbReference type="Proteomes" id="UP000800035"/>
    </source>
</evidence>
<proteinExistence type="predicted"/>
<dbReference type="PROSITE" id="PS50011">
    <property type="entry name" value="PROTEIN_KINASE_DOM"/>
    <property type="match status" value="1"/>
</dbReference>
<sequence length="346" mass="38706">MDDDPPPFAMIELYFGTHNVSLTIMSRGKRFHIIFTTEDLRGPQRDETFVQTFLNFKNSMDDDPHAMEALEDWIVKPCAPYMEQLAPSIPRVKPPSLAEYFSAETFFFRLANREGRLEAIRCPDDPSVTRSLTPSVLMSDPTVSKAIFEGVPCIPASQLVAVLRPDFHEADYDLIPRTVRAIGGDAQYHFKDACEHKSLRRELDTLLRFRSGSVSDDLLVSRLGGLVTWDDGLSVIGLLVEYVHDSETLGYAAEHASKAEREKWAQQIRATVKKLHDANMTWADVMPENVVIDKNGDAWVINFGGGCVEGWVDLELDGTKEGGLQGLRSIDNFLGVKAVELDVTET</sequence>
<dbReference type="AlphaFoldDB" id="A0A6A5U6E7"/>
<dbReference type="EMBL" id="ML976984">
    <property type="protein sequence ID" value="KAF1959900.1"/>
    <property type="molecule type" value="Genomic_DNA"/>
</dbReference>
<dbReference type="SUPFAM" id="SSF56112">
    <property type="entry name" value="Protein kinase-like (PK-like)"/>
    <property type="match status" value="1"/>
</dbReference>
<name>A0A6A5U6E7_9PLEO</name>
<protein>
    <recommendedName>
        <fullName evidence="1">Protein kinase domain-containing protein</fullName>
    </recommendedName>
</protein>